<reference evidence="2" key="3">
    <citation type="submission" date="2018-08" db="UniProtKB">
        <authorList>
            <consortium name="EnsemblPlants"/>
        </authorList>
    </citation>
    <scope>IDENTIFICATION</scope>
    <source>
        <strain evidence="2">cv. Bd21</strain>
    </source>
</reference>
<accession>A0A0Q3KZC4</accession>
<proteinExistence type="predicted"/>
<dbReference type="InParanoid" id="A0A0Q3KZC4"/>
<reference evidence="1" key="2">
    <citation type="submission" date="2017-06" db="EMBL/GenBank/DDBJ databases">
        <title>WGS assembly of Brachypodium distachyon.</title>
        <authorList>
            <consortium name="The International Brachypodium Initiative"/>
            <person name="Lucas S."/>
            <person name="Harmon-Smith M."/>
            <person name="Lail K."/>
            <person name="Tice H."/>
            <person name="Grimwood J."/>
            <person name="Bruce D."/>
            <person name="Barry K."/>
            <person name="Shu S."/>
            <person name="Lindquist E."/>
            <person name="Wang M."/>
            <person name="Pitluck S."/>
            <person name="Vogel J.P."/>
            <person name="Garvin D.F."/>
            <person name="Mockler T.C."/>
            <person name="Schmutz J."/>
            <person name="Rokhsar D."/>
            <person name="Bevan M.W."/>
        </authorList>
    </citation>
    <scope>NUCLEOTIDE SEQUENCE</scope>
    <source>
        <strain evidence="1">Bd21</strain>
    </source>
</reference>
<sequence length="210" mass="23190">MDALVGNGRETLRPFGNTRHRSPHCSLSLLPLFSLPTAIPLPPTINLTTDGNLAADATPTGRKRCITTTSVASHNCFIYSVMSALYLGVLVEVAEEGSNRRERGRPTNIGHFHDEVSPTHFCKVLIATELGLLPLLDAFMPYLGPGPREDRPQDDHWLQLGQSSQRMWMENPVRIRGGQHLPLLTISRLGTSSSSRSSVLQCGHLRLHLR</sequence>
<dbReference type="Proteomes" id="UP000008810">
    <property type="component" value="Chromosome 5"/>
</dbReference>
<gene>
    <name evidence="1" type="ORF">BRADI_5g26944v3</name>
</gene>
<evidence type="ECO:0000313" key="2">
    <source>
        <dbReference type="EnsemblPlants" id="KQJ85421"/>
    </source>
</evidence>
<dbReference type="Gramene" id="KQJ85421">
    <property type="protein sequence ID" value="KQJ85421"/>
    <property type="gene ID" value="BRADI_5g26944v3"/>
</dbReference>
<dbReference type="AlphaFoldDB" id="A0A0Q3KZC4"/>
<reference evidence="1 2" key="1">
    <citation type="journal article" date="2010" name="Nature">
        <title>Genome sequencing and analysis of the model grass Brachypodium distachyon.</title>
        <authorList>
            <consortium name="International Brachypodium Initiative"/>
        </authorList>
    </citation>
    <scope>NUCLEOTIDE SEQUENCE [LARGE SCALE GENOMIC DNA]</scope>
    <source>
        <strain evidence="1 2">Bd21</strain>
    </source>
</reference>
<evidence type="ECO:0000313" key="1">
    <source>
        <dbReference type="EMBL" id="KQJ85421.1"/>
    </source>
</evidence>
<protein>
    <submittedName>
        <fullName evidence="1 2">Uncharacterized protein</fullName>
    </submittedName>
</protein>
<organism evidence="1">
    <name type="scientific">Brachypodium distachyon</name>
    <name type="common">Purple false brome</name>
    <name type="synonym">Trachynia distachya</name>
    <dbReference type="NCBI Taxonomy" id="15368"/>
    <lineage>
        <taxon>Eukaryota</taxon>
        <taxon>Viridiplantae</taxon>
        <taxon>Streptophyta</taxon>
        <taxon>Embryophyta</taxon>
        <taxon>Tracheophyta</taxon>
        <taxon>Spermatophyta</taxon>
        <taxon>Magnoliopsida</taxon>
        <taxon>Liliopsida</taxon>
        <taxon>Poales</taxon>
        <taxon>Poaceae</taxon>
        <taxon>BOP clade</taxon>
        <taxon>Pooideae</taxon>
        <taxon>Stipodae</taxon>
        <taxon>Brachypodieae</taxon>
        <taxon>Brachypodium</taxon>
    </lineage>
</organism>
<evidence type="ECO:0000313" key="3">
    <source>
        <dbReference type="Proteomes" id="UP000008810"/>
    </source>
</evidence>
<keyword evidence="3" id="KW-1185">Reference proteome</keyword>
<dbReference type="OrthoDB" id="658636at2759"/>
<dbReference type="EMBL" id="CM000884">
    <property type="protein sequence ID" value="KQJ85421.1"/>
    <property type="molecule type" value="Genomic_DNA"/>
</dbReference>
<dbReference type="EnsemblPlants" id="KQJ85421">
    <property type="protein sequence ID" value="KQJ85421"/>
    <property type="gene ID" value="BRADI_5g26944v3"/>
</dbReference>
<name>A0A0Q3KZC4_BRADI</name>